<dbReference type="OrthoDB" id="9811416at2"/>
<keyword evidence="2" id="KW-1185">Reference proteome</keyword>
<dbReference type="RefSeq" id="WP_092847768.1">
    <property type="nucleotide sequence ID" value="NZ_FOMI01000001.1"/>
</dbReference>
<gene>
    <name evidence="1" type="ORF">SAMN04487987_101136</name>
</gene>
<proteinExistence type="predicted"/>
<dbReference type="STRING" id="870482.SAMN04487987_101136"/>
<dbReference type="AlphaFoldDB" id="A0A1I1MB17"/>
<reference evidence="2" key="1">
    <citation type="submission" date="2016-10" db="EMBL/GenBank/DDBJ databases">
        <authorList>
            <person name="Varghese N."/>
            <person name="Submissions S."/>
        </authorList>
    </citation>
    <scope>NUCLEOTIDE SEQUENCE [LARGE SCALE GENOMIC DNA]</scope>
    <source>
        <strain evidence="2">DSM 25730</strain>
    </source>
</reference>
<protein>
    <submittedName>
        <fullName evidence="1">Outer membrane translocation and assembly module TamA</fullName>
    </submittedName>
</protein>
<dbReference type="Gene3D" id="2.40.160.50">
    <property type="entry name" value="membrane protein fhac: a member of the omp85/tpsb transporter family"/>
    <property type="match status" value="1"/>
</dbReference>
<sequence length="564" mass="65431">MQKTWYLFLIIYTLFYLESVSQNLILSIKGENETETRIIDSIGYLKTHKDLESLKNENSLTKKNLAKLGYIENKIWELKKTNDSTFQSTIHLKKKFDSLYIFYDNKKIDSSTLNLISNQVNTNYFVLKFQNIEQALYTLNTELSKKGFPFSKVKLSNLEIKNKTTLHAHLTTGNLIEKRRINKIVSKGYEKFPKSFTHHYLKIRRNQDFDINTIRTKTEQLSNLRFAKEVKPPEVLFLKDSTTLYLYLEKSKSNNFDGFLGFGTNEETNKLEFDGYLNLNLNNNLNFGETFSLLYKSDENDQKTFEVNTELPYLFNSPIGVNLSLRIFRKDSSFTTVNQNAKFHYQLNSSNKIFIGVTTTESNNTLANNNSLTINDYTTTQYNLAYQFIKPQYNNLLFPIQSRIYFETGLGSRISDTDKKKQSQFLFDLMKIVNFNTKNSLFLKTTGKALISDNYFDNELLRFGGINSLRGFEENSLNATFFAVLNTEYRYQLNNTTYIHSILDSGYLENNIQNNRNTLFSYGIGLAILTKSGVLKLNYANSKNENKPFKLANSKVHISLIANF</sequence>
<name>A0A1I1MB17_9FLAO</name>
<dbReference type="EMBL" id="FOMI01000001">
    <property type="protein sequence ID" value="SFC82355.1"/>
    <property type="molecule type" value="Genomic_DNA"/>
</dbReference>
<organism evidence="1 2">
    <name type="scientific">Algibacter pectinivorans</name>
    <dbReference type="NCBI Taxonomy" id="870482"/>
    <lineage>
        <taxon>Bacteria</taxon>
        <taxon>Pseudomonadati</taxon>
        <taxon>Bacteroidota</taxon>
        <taxon>Flavobacteriia</taxon>
        <taxon>Flavobacteriales</taxon>
        <taxon>Flavobacteriaceae</taxon>
        <taxon>Algibacter</taxon>
    </lineage>
</organism>
<evidence type="ECO:0000313" key="1">
    <source>
        <dbReference type="EMBL" id="SFC82355.1"/>
    </source>
</evidence>
<accession>A0A1I1MB17</accession>
<dbReference type="Proteomes" id="UP000199439">
    <property type="component" value="Unassembled WGS sequence"/>
</dbReference>
<evidence type="ECO:0000313" key="2">
    <source>
        <dbReference type="Proteomes" id="UP000199439"/>
    </source>
</evidence>